<comment type="subcellular location">
    <subcellularLocation>
        <location evidence="1">Nucleus</location>
        <location evidence="1">Nucleolus</location>
    </subcellularLocation>
</comment>
<keyword evidence="2" id="KW-0690">Ribosome biogenesis</keyword>
<dbReference type="SMART" id="SM00670">
    <property type="entry name" value="PINc"/>
    <property type="match status" value="1"/>
</dbReference>
<evidence type="ECO:0000256" key="1">
    <source>
        <dbReference type="ARBA" id="ARBA00004604"/>
    </source>
</evidence>
<dbReference type="FunFam" id="3.40.50.1010:FF:000004">
    <property type="entry name" value="rRNA-processing protein FCF1 homolog"/>
    <property type="match status" value="1"/>
</dbReference>
<reference evidence="8" key="1">
    <citation type="submission" date="2021-01" db="EMBL/GenBank/DDBJ databases">
        <authorList>
            <person name="Corre E."/>
            <person name="Pelletier E."/>
            <person name="Niang G."/>
            <person name="Scheremetjew M."/>
            <person name="Finn R."/>
            <person name="Kale V."/>
            <person name="Holt S."/>
            <person name="Cochrane G."/>
            <person name="Meng A."/>
            <person name="Brown T."/>
            <person name="Cohen L."/>
        </authorList>
    </citation>
    <scope>NUCLEOTIDE SEQUENCE</scope>
    <source>
        <strain evidence="8">Isolate 1302-5</strain>
    </source>
</reference>
<evidence type="ECO:0000313" key="8">
    <source>
        <dbReference type="EMBL" id="CAE2259114.1"/>
    </source>
</evidence>
<gene>
    <name evidence="7" type="ORF">OAUR00152_LOCUS25784</name>
    <name evidence="8" type="ORF">OAUR00152_LOCUS25798</name>
    <name evidence="9" type="ORF">OAUR00152_LOCUS25809</name>
</gene>
<dbReference type="InterPro" id="IPR037503">
    <property type="entry name" value="Fcf1_PIN"/>
</dbReference>
<dbReference type="AlphaFoldDB" id="A0A6U6GTZ6"/>
<dbReference type="InterPro" id="IPR029060">
    <property type="entry name" value="PIN-like_dom_sf"/>
</dbReference>
<keyword evidence="3" id="KW-0698">rRNA processing</keyword>
<dbReference type="Pfam" id="PF04900">
    <property type="entry name" value="Fcf1"/>
    <property type="match status" value="1"/>
</dbReference>
<dbReference type="GO" id="GO:0042274">
    <property type="term" value="P:ribosomal small subunit biogenesis"/>
    <property type="evidence" value="ECO:0007669"/>
    <property type="project" value="UniProtKB-ARBA"/>
</dbReference>
<dbReference type="PANTHER" id="PTHR12416">
    <property type="entry name" value="RRNA-PROCESSING PROTEIN UTP23 HOMOLOG"/>
    <property type="match status" value="1"/>
</dbReference>
<dbReference type="SUPFAM" id="SSF88723">
    <property type="entry name" value="PIN domain-like"/>
    <property type="match status" value="1"/>
</dbReference>
<evidence type="ECO:0000256" key="2">
    <source>
        <dbReference type="ARBA" id="ARBA00022517"/>
    </source>
</evidence>
<dbReference type="Gene3D" id="3.40.50.1010">
    <property type="entry name" value="5'-nuclease"/>
    <property type="match status" value="1"/>
</dbReference>
<keyword evidence="4" id="KW-0539">Nucleus</keyword>
<proteinExistence type="inferred from homology"/>
<dbReference type="GO" id="GO:0006364">
    <property type="term" value="P:rRNA processing"/>
    <property type="evidence" value="ECO:0007669"/>
    <property type="project" value="UniProtKB-KW"/>
</dbReference>
<sequence>MGKAKKARKFAVAKKVISPKDTRVLSVAKAAKAKQEKQRKKEKPRHVDQGVSALFFQYNEQLGPPYHILVDTNFLNFSIRNKLDVIRSMMDCLLAKCIPCITDCVMGELEKLGSKYKIALRLAKDPRFERIPCNCKGCYADDCITQMAKQWRCFIVATCDKELRGRIRKIPGVPCMYISNHRYTVERMPEAFGAPR</sequence>
<protein>
    <recommendedName>
        <fullName evidence="6">PIN domain-containing protein</fullName>
    </recommendedName>
</protein>
<dbReference type="EMBL" id="HBKQ01037370">
    <property type="protein sequence ID" value="CAE2259114.1"/>
    <property type="molecule type" value="Transcribed_RNA"/>
</dbReference>
<evidence type="ECO:0000313" key="9">
    <source>
        <dbReference type="EMBL" id="CAE2259137.1"/>
    </source>
</evidence>
<evidence type="ECO:0000256" key="4">
    <source>
        <dbReference type="ARBA" id="ARBA00023242"/>
    </source>
</evidence>
<evidence type="ECO:0000256" key="5">
    <source>
        <dbReference type="ARBA" id="ARBA00024026"/>
    </source>
</evidence>
<dbReference type="CDD" id="cd09864">
    <property type="entry name" value="PIN_Fcf1-like"/>
    <property type="match status" value="1"/>
</dbReference>
<evidence type="ECO:0000313" key="7">
    <source>
        <dbReference type="EMBL" id="CAE2259091.1"/>
    </source>
</evidence>
<dbReference type="GO" id="GO:0032040">
    <property type="term" value="C:small-subunit processome"/>
    <property type="evidence" value="ECO:0007669"/>
    <property type="project" value="InterPro"/>
</dbReference>
<feature type="domain" description="PIN" evidence="6">
    <location>
        <begin position="66"/>
        <end position="165"/>
    </location>
</feature>
<organism evidence="8">
    <name type="scientific">Odontella aurita</name>
    <dbReference type="NCBI Taxonomy" id="265563"/>
    <lineage>
        <taxon>Eukaryota</taxon>
        <taxon>Sar</taxon>
        <taxon>Stramenopiles</taxon>
        <taxon>Ochrophyta</taxon>
        <taxon>Bacillariophyta</taxon>
        <taxon>Mediophyceae</taxon>
        <taxon>Biddulphiophycidae</taxon>
        <taxon>Eupodiscales</taxon>
        <taxon>Odontellaceae</taxon>
        <taxon>Odontella</taxon>
    </lineage>
</organism>
<dbReference type="InterPro" id="IPR002716">
    <property type="entry name" value="PIN_dom"/>
</dbReference>
<dbReference type="InterPro" id="IPR006984">
    <property type="entry name" value="Fcf1/UTP23"/>
</dbReference>
<name>A0A6U6GTZ6_9STRA</name>
<accession>A0A6U6GTZ6</accession>
<dbReference type="EMBL" id="HBKQ01037348">
    <property type="protein sequence ID" value="CAE2259091.1"/>
    <property type="molecule type" value="Transcribed_RNA"/>
</dbReference>
<comment type="similarity">
    <text evidence="5">Belongs to the UTP23/FCF1 family. FCF1 subfamily.</text>
</comment>
<dbReference type="EMBL" id="HBKQ01037403">
    <property type="protein sequence ID" value="CAE2259137.1"/>
    <property type="molecule type" value="Transcribed_RNA"/>
</dbReference>
<evidence type="ECO:0000259" key="6">
    <source>
        <dbReference type="SMART" id="SM00670"/>
    </source>
</evidence>
<evidence type="ECO:0000256" key="3">
    <source>
        <dbReference type="ARBA" id="ARBA00022552"/>
    </source>
</evidence>